<evidence type="ECO:0000313" key="2">
    <source>
        <dbReference type="Proteomes" id="UP000007587"/>
    </source>
</evidence>
<dbReference type="STRING" id="1144275.COCOR_07624"/>
<proteinExistence type="predicted"/>
<reference evidence="2" key="2">
    <citation type="submission" date="2012-03" db="EMBL/GenBank/DDBJ databases">
        <title>Genome sequence of the fruiting myxobacterium Corallococcus coralloides DSM 2259.</title>
        <authorList>
            <person name="Huntley S."/>
            <person name="Zhang Y."/>
            <person name="Treuner-Lange A."/>
            <person name="Sensen C.W."/>
            <person name="Sogaard-Andersen L."/>
        </authorList>
    </citation>
    <scope>NUCLEOTIDE SEQUENCE [LARGE SCALE GENOMIC DNA]</scope>
    <source>
        <strain evidence="2">ATCC 25202 / DSM 2259 / NBRC 100086 / M2</strain>
    </source>
</reference>
<accession>H8MRP3</accession>
<sequence>MQRALVAVVAVAAAALLGCNDLENCGSTPVDITRTDGGLYRCVTSEDCPRTSRVSVCVTDVSSERECVRCDETRCVRLIPESCQ</sequence>
<reference evidence="1 2" key="1">
    <citation type="journal article" date="2012" name="J. Bacteriol.">
        <title>Complete Genome Sequence of the Fruiting Myxobacterium Corallococcus coralloides DSM 2259.</title>
        <authorList>
            <person name="Huntley S."/>
            <person name="Zhang Y."/>
            <person name="Treuner-Lange A."/>
            <person name="Kneip S."/>
            <person name="Sensen C.W."/>
            <person name="Sogaard-Andersen L."/>
        </authorList>
    </citation>
    <scope>NUCLEOTIDE SEQUENCE [LARGE SCALE GENOMIC DNA]</scope>
    <source>
        <strain evidence="2">ATCC 25202 / DSM 2259 / NBRC 100086 / M2</strain>
    </source>
</reference>
<dbReference type="HOGENOM" id="CLU_2521906_0_0_7"/>
<organism evidence="1 2">
    <name type="scientific">Corallococcus coralloides (strain ATCC 25202 / DSM 2259 / NBRC 100086 / M2)</name>
    <name type="common">Myxococcus coralloides</name>
    <dbReference type="NCBI Taxonomy" id="1144275"/>
    <lineage>
        <taxon>Bacteria</taxon>
        <taxon>Pseudomonadati</taxon>
        <taxon>Myxococcota</taxon>
        <taxon>Myxococcia</taxon>
        <taxon>Myxococcales</taxon>
        <taxon>Cystobacterineae</taxon>
        <taxon>Myxococcaceae</taxon>
        <taxon>Corallococcus</taxon>
    </lineage>
</organism>
<name>H8MRP3_CORCM</name>
<dbReference type="Proteomes" id="UP000007587">
    <property type="component" value="Chromosome"/>
</dbReference>
<dbReference type="KEGG" id="ccx:COCOR_07624"/>
<dbReference type="InParanoid" id="H8MRP3"/>
<evidence type="ECO:0000313" key="1">
    <source>
        <dbReference type="EMBL" id="AFE07644.1"/>
    </source>
</evidence>
<dbReference type="AlphaFoldDB" id="H8MRP3"/>
<protein>
    <submittedName>
        <fullName evidence="1">Putative lipoprotein</fullName>
    </submittedName>
</protein>
<gene>
    <name evidence="1" type="ordered locus">COCOR_07624</name>
</gene>
<keyword evidence="1" id="KW-0449">Lipoprotein</keyword>
<keyword evidence="2" id="KW-1185">Reference proteome</keyword>
<dbReference type="PROSITE" id="PS51257">
    <property type="entry name" value="PROKAR_LIPOPROTEIN"/>
    <property type="match status" value="1"/>
</dbReference>
<dbReference type="EMBL" id="CP003389">
    <property type="protein sequence ID" value="AFE07644.1"/>
    <property type="molecule type" value="Genomic_DNA"/>
</dbReference>